<feature type="transmembrane region" description="Helical" evidence="6">
    <location>
        <begin position="94"/>
        <end position="114"/>
    </location>
</feature>
<dbReference type="InterPro" id="IPR059100">
    <property type="entry name" value="TSP3_bac"/>
</dbReference>
<proteinExistence type="predicted"/>
<reference evidence="7" key="1">
    <citation type="journal article" date="2015" name="Nature">
        <title>Complex archaea that bridge the gap between prokaryotes and eukaryotes.</title>
        <authorList>
            <person name="Spang A."/>
            <person name="Saw J.H."/>
            <person name="Jorgensen S.L."/>
            <person name="Zaremba-Niedzwiedzka K."/>
            <person name="Martijn J."/>
            <person name="Lind A.E."/>
            <person name="van Eijk R."/>
            <person name="Schleper C."/>
            <person name="Guy L."/>
            <person name="Ettema T.J."/>
        </authorList>
    </citation>
    <scope>NUCLEOTIDE SEQUENCE</scope>
</reference>
<evidence type="ECO:0000256" key="2">
    <source>
        <dbReference type="ARBA" id="ARBA00022525"/>
    </source>
</evidence>
<evidence type="ECO:0000256" key="4">
    <source>
        <dbReference type="ARBA" id="ARBA00022837"/>
    </source>
</evidence>
<comment type="caution">
    <text evidence="7">The sequence shown here is derived from an EMBL/GenBank/DDBJ whole genome shotgun (WGS) entry which is preliminary data.</text>
</comment>
<evidence type="ECO:0000256" key="5">
    <source>
        <dbReference type="SAM" id="MobiDB-lite"/>
    </source>
</evidence>
<name>A0A0F9KJP3_9ZZZZ</name>
<evidence type="ECO:0000256" key="3">
    <source>
        <dbReference type="ARBA" id="ARBA00022729"/>
    </source>
</evidence>
<evidence type="ECO:0000313" key="7">
    <source>
        <dbReference type="EMBL" id="KKM82324.1"/>
    </source>
</evidence>
<evidence type="ECO:0000256" key="6">
    <source>
        <dbReference type="SAM" id="Phobius"/>
    </source>
</evidence>
<keyword evidence="6" id="KW-0472">Membrane</keyword>
<keyword evidence="6" id="KW-1133">Transmembrane helix</keyword>
<sequence length="238" mass="27023">MPDGWEVSNSLNPLINDSSGDLDSDNLSNLDEYTNGTDPNDSDTDDDKLLDGQEVNKYQTNPLSRDTDGDGYSDYDEIFVHGTDPNNALSSPTMNVIIIISVLSAITISGYISVKKWKTIHRRRVEDKVIKRISEDKIKVLDHNAINERLQKIKSKLNFEIIGKKRGVNGQYILNGALFVKGIGIEKFETLIKNLVKKIYDQNLSKQEDSHLIKLNIKDLEQDEKLMEFIKKLKGERI</sequence>
<organism evidence="7">
    <name type="scientific">marine sediment metagenome</name>
    <dbReference type="NCBI Taxonomy" id="412755"/>
    <lineage>
        <taxon>unclassified sequences</taxon>
        <taxon>metagenomes</taxon>
        <taxon>ecological metagenomes</taxon>
    </lineage>
</organism>
<comment type="subcellular location">
    <subcellularLocation>
        <location evidence="1">Secreted</location>
    </subcellularLocation>
</comment>
<dbReference type="EMBL" id="LAZR01007880">
    <property type="protein sequence ID" value="KKM82324.1"/>
    <property type="molecule type" value="Genomic_DNA"/>
</dbReference>
<keyword evidence="2" id="KW-0964">Secreted</keyword>
<feature type="region of interest" description="Disordered" evidence="5">
    <location>
        <begin position="1"/>
        <end position="70"/>
    </location>
</feature>
<gene>
    <name evidence="7" type="ORF">LCGC14_1320730</name>
</gene>
<protein>
    <submittedName>
        <fullName evidence="7">Uncharacterized protein</fullName>
    </submittedName>
</protein>
<evidence type="ECO:0000256" key="1">
    <source>
        <dbReference type="ARBA" id="ARBA00004613"/>
    </source>
</evidence>
<dbReference type="Pfam" id="PF18884">
    <property type="entry name" value="TSP3_bac"/>
    <property type="match status" value="2"/>
</dbReference>
<feature type="compositionally biased region" description="Low complexity" evidence="5">
    <location>
        <begin position="16"/>
        <end position="39"/>
    </location>
</feature>
<dbReference type="AlphaFoldDB" id="A0A0F9KJP3"/>
<keyword evidence="6" id="KW-0812">Transmembrane</keyword>
<keyword evidence="4" id="KW-0106">Calcium</keyword>
<accession>A0A0F9KJP3</accession>
<keyword evidence="3" id="KW-0732">Signal</keyword>